<dbReference type="SUPFAM" id="SSF55120">
    <property type="entry name" value="Pseudouridine synthase"/>
    <property type="match status" value="1"/>
</dbReference>
<dbReference type="OrthoDB" id="424794at2759"/>
<evidence type="ECO:0000259" key="2">
    <source>
        <dbReference type="Pfam" id="PF00849"/>
    </source>
</evidence>
<dbReference type="PROSITE" id="PS01129">
    <property type="entry name" value="PSI_RLU"/>
    <property type="match status" value="1"/>
</dbReference>
<sequence length="471" mass="53916">MGTRSNHEGEQAAADRGEGKRRKVNHGLESNEGTYKRASGRLNATPNDSTISHITPPNEPTYHFKNGFRIVLPYNHVYETNTKGRWFGRRLYDVMASEFAAFTDEYVKHACAHGLMKVFDVRGNDLYPEPGEHVMEHVCKPNERIWHLAIVHEQLALDTKVRLLREDEDYIAVSKPCSIPVYHTGTYHFNTLVEVLKHEVLADKNAQLFPVHRLDKLTSGVIILAKYSKAASAFCEGVRNNELRKVYVARVKGDFSPVLDNRECLTVNDGVGDGRVACCHGFMRVVSHKLSIHEFTLDNTKSNVKPAETRFRMVAHNPELNESLILCYPVTGRTHQIRAHLKFLGFPISNDKCYNDGDLCDDSKYFKKIPAVHWEVDEHGRWQLPELEFVAPQPAQFMHGSRDYHVGLNKPVEGLHRSPTGIFLHALRYVWEQKFSVSDTAPEWIRDFDVDAERTDLAKMDLWLERAETEK</sequence>
<dbReference type="GO" id="GO:0000455">
    <property type="term" value="P:enzyme-directed rRNA pseudouridine synthesis"/>
    <property type="evidence" value="ECO:0007669"/>
    <property type="project" value="TreeGrafter"/>
</dbReference>
<dbReference type="Pfam" id="PF00849">
    <property type="entry name" value="PseudoU_synth_2"/>
    <property type="match status" value="1"/>
</dbReference>
<dbReference type="GO" id="GO:0003723">
    <property type="term" value="F:RNA binding"/>
    <property type="evidence" value="ECO:0007669"/>
    <property type="project" value="InterPro"/>
</dbReference>
<proteinExistence type="predicted"/>
<dbReference type="InterPro" id="IPR020103">
    <property type="entry name" value="PsdUridine_synth_cat_dom_sf"/>
</dbReference>
<feature type="compositionally biased region" description="Basic and acidic residues" evidence="1">
    <location>
        <begin position="1"/>
        <end position="18"/>
    </location>
</feature>
<feature type="region of interest" description="Disordered" evidence="1">
    <location>
        <begin position="1"/>
        <end position="58"/>
    </location>
</feature>
<dbReference type="RefSeq" id="XP_028868803.1">
    <property type="nucleotide sequence ID" value="XM_029012970.1"/>
</dbReference>
<dbReference type="PANTHER" id="PTHR21600">
    <property type="entry name" value="MITOCHONDRIAL RNA PSEUDOURIDINE SYNTHASE"/>
    <property type="match status" value="1"/>
</dbReference>
<protein>
    <submittedName>
        <fullName evidence="3">RNA pseudouridylate synthase family protein</fullName>
    </submittedName>
</protein>
<dbReference type="InterPro" id="IPR006224">
    <property type="entry name" value="PsdUridine_synth_RluA-like_CS"/>
</dbReference>
<dbReference type="InterPro" id="IPR006145">
    <property type="entry name" value="PsdUridine_synth_RsuA/RluA"/>
</dbReference>
<dbReference type="PANTHER" id="PTHR21600:SF40">
    <property type="entry name" value="PSEUDOURIDYLATE SYNTHASE RPUSD2"/>
    <property type="match status" value="1"/>
</dbReference>
<comment type="caution">
    <text evidence="3">The sequence shown here is derived from an EMBL/GenBank/DDBJ whole genome shotgun (WGS) entry which is preliminary data.</text>
</comment>
<reference evidence="3 4" key="1">
    <citation type="journal article" date="2017" name="BMC Genomics">
        <title>Whole-genome assembly of Babesia ovata and comparative genomics between closely related pathogens.</title>
        <authorList>
            <person name="Yamagishi J."/>
            <person name="Asada M."/>
            <person name="Hakimi H."/>
            <person name="Tanaka T.Q."/>
            <person name="Sugimoto C."/>
            <person name="Kawazu S."/>
        </authorList>
    </citation>
    <scope>NUCLEOTIDE SEQUENCE [LARGE SCALE GENOMIC DNA]</scope>
    <source>
        <strain evidence="3 4">Miyake</strain>
    </source>
</reference>
<keyword evidence="4" id="KW-1185">Reference proteome</keyword>
<dbReference type="AlphaFoldDB" id="A0A2H6KHU4"/>
<dbReference type="EMBL" id="BDSA01000005">
    <property type="protein sequence ID" value="GBE62560.1"/>
    <property type="molecule type" value="Genomic_DNA"/>
</dbReference>
<name>A0A2H6KHU4_9APIC</name>
<dbReference type="GO" id="GO:0009982">
    <property type="term" value="F:pseudouridine synthase activity"/>
    <property type="evidence" value="ECO:0007669"/>
    <property type="project" value="InterPro"/>
</dbReference>
<evidence type="ECO:0000313" key="3">
    <source>
        <dbReference type="EMBL" id="GBE62560.1"/>
    </source>
</evidence>
<dbReference type="GeneID" id="39876330"/>
<evidence type="ECO:0000313" key="4">
    <source>
        <dbReference type="Proteomes" id="UP000236319"/>
    </source>
</evidence>
<accession>A0A2H6KHU4</accession>
<dbReference type="Proteomes" id="UP000236319">
    <property type="component" value="Unassembled WGS sequence"/>
</dbReference>
<gene>
    <name evidence="3" type="ORF">BOVATA_040530</name>
</gene>
<evidence type="ECO:0000256" key="1">
    <source>
        <dbReference type="SAM" id="MobiDB-lite"/>
    </source>
</evidence>
<dbReference type="VEuPathDB" id="PiroplasmaDB:BOVATA_040530"/>
<dbReference type="InterPro" id="IPR050188">
    <property type="entry name" value="RluA_PseudoU_synthase"/>
</dbReference>
<dbReference type="Gene3D" id="3.30.2350.10">
    <property type="entry name" value="Pseudouridine synthase"/>
    <property type="match status" value="1"/>
</dbReference>
<feature type="compositionally biased region" description="Polar residues" evidence="1">
    <location>
        <begin position="42"/>
        <end position="55"/>
    </location>
</feature>
<feature type="domain" description="Pseudouridine synthase RsuA/RluA-like" evidence="2">
    <location>
        <begin position="169"/>
        <end position="341"/>
    </location>
</feature>
<organism evidence="3 4">
    <name type="scientific">Babesia ovata</name>
    <dbReference type="NCBI Taxonomy" id="189622"/>
    <lineage>
        <taxon>Eukaryota</taxon>
        <taxon>Sar</taxon>
        <taxon>Alveolata</taxon>
        <taxon>Apicomplexa</taxon>
        <taxon>Aconoidasida</taxon>
        <taxon>Piroplasmida</taxon>
        <taxon>Babesiidae</taxon>
        <taxon>Babesia</taxon>
    </lineage>
</organism>